<evidence type="ECO:0000313" key="6">
    <source>
        <dbReference type="EMBL" id="KAG5673657.1"/>
    </source>
</evidence>
<evidence type="ECO:0000259" key="4">
    <source>
        <dbReference type="PROSITE" id="PS50836"/>
    </source>
</evidence>
<dbReference type="InterPro" id="IPR057443">
    <property type="entry name" value="At5g54830-like"/>
</dbReference>
<feature type="domain" description="DOMON" evidence="4">
    <location>
        <begin position="289"/>
        <end position="422"/>
    </location>
</feature>
<dbReference type="InterPro" id="IPR045266">
    <property type="entry name" value="DOH_DOMON"/>
</dbReference>
<dbReference type="SMART" id="SM00664">
    <property type="entry name" value="DoH"/>
    <property type="match status" value="1"/>
</dbReference>
<feature type="transmembrane region" description="Helical" evidence="2">
    <location>
        <begin position="668"/>
        <end position="690"/>
    </location>
</feature>
<organism evidence="6 7">
    <name type="scientific">Polypedilum vanderplanki</name>
    <name type="common">Sleeping chironomid midge</name>
    <dbReference type="NCBI Taxonomy" id="319348"/>
    <lineage>
        <taxon>Eukaryota</taxon>
        <taxon>Metazoa</taxon>
        <taxon>Ecdysozoa</taxon>
        <taxon>Arthropoda</taxon>
        <taxon>Hexapoda</taxon>
        <taxon>Insecta</taxon>
        <taxon>Pterygota</taxon>
        <taxon>Neoptera</taxon>
        <taxon>Endopterygota</taxon>
        <taxon>Diptera</taxon>
        <taxon>Nematocera</taxon>
        <taxon>Chironomoidea</taxon>
        <taxon>Chironomidae</taxon>
        <taxon>Chironominae</taxon>
        <taxon>Polypedilum</taxon>
        <taxon>Polypedilum</taxon>
    </lineage>
</organism>
<dbReference type="Pfam" id="PF25489">
    <property type="entry name" value="At5g54830"/>
    <property type="match status" value="1"/>
</dbReference>
<dbReference type="Proteomes" id="UP001107558">
    <property type="component" value="Chromosome 3"/>
</dbReference>
<dbReference type="SMART" id="SM00686">
    <property type="entry name" value="DM13"/>
    <property type="match status" value="2"/>
</dbReference>
<protein>
    <recommendedName>
        <fullName evidence="8">Protein Skeletor</fullName>
    </recommendedName>
</protein>
<keyword evidence="2" id="KW-0472">Membrane</keyword>
<keyword evidence="7" id="KW-1185">Reference proteome</keyword>
<dbReference type="CDD" id="cd09631">
    <property type="entry name" value="DOMON_DOH"/>
    <property type="match status" value="1"/>
</dbReference>
<sequence length="692" mass="78015">MNSFRVLKNIKNIVVLLLVLILKSKDVECQDDDDGPYRGKFIGKFNSYHHQVSGDVYAVDSFTFLIVDFNYDGNGIDTFFWSGASNRPGPQGFIVADEHGKTNVLERYFNKEFTIKLPDNKRITEVKWLAIYDLQSQNTFGDVYIPENFDPPSSQRAGSFSKISHNVSSGSIEILDSKTIRIPNFSYDGLGKSVYFWAGVGAQPASKGFKIPDDLGYLDPIRAYNEETITLELPGERTIFEIDWLSIFDLDTNENFGSILIANGLNVPPSLTRIIPHQLALPNCKQLHKNFQVQWEVFGPAVTMLLNGKVDIDDYMSFGISGSDTKSQMVGADAAVTYIDGHLGYAVDYHIDSLASCVQVLDVNKGVCKDTDVGGQDNFQLHTAMREDGINKITFRRSLISSDALDKEFVLDRPMFVVWSMGKLDSNKEPAFHTVYPKKDLQIHFNSTEPFNDCFSFTDSPPKQEVEIWEPVHIFDKNLRLFNATLGPSAGKKGYLGITKHVANSLSWYINGALAPELYMRRGLTYAFKVRGGNNPHSTEYYHPLIITNEPIGGFDKLSDSKQKEIRVLAGVEFTRRGRPKPTVAGPLCLLKYPENYDRRLDDNFMTFRKFHLSLIRECEGNEAATLEITPNSSWPDTVYYNSFTQRNMGWKIHIVDNFARPGQFSDAITLFSCISKFLIIVCTSTAILLNL</sequence>
<dbReference type="Pfam" id="PF03351">
    <property type="entry name" value="DOMON"/>
    <property type="match status" value="1"/>
</dbReference>
<dbReference type="Pfam" id="PF10517">
    <property type="entry name" value="DM13"/>
    <property type="match status" value="2"/>
</dbReference>
<dbReference type="AlphaFoldDB" id="A0A9J6BUT1"/>
<evidence type="ECO:0000313" key="7">
    <source>
        <dbReference type="Proteomes" id="UP001107558"/>
    </source>
</evidence>
<evidence type="ECO:0000256" key="2">
    <source>
        <dbReference type="SAM" id="Phobius"/>
    </source>
</evidence>
<evidence type="ECO:0000256" key="3">
    <source>
        <dbReference type="SAM" id="SignalP"/>
    </source>
</evidence>
<keyword evidence="1" id="KW-0677">Repeat</keyword>
<keyword evidence="2" id="KW-0812">Transmembrane</keyword>
<feature type="signal peptide" evidence="3">
    <location>
        <begin position="1"/>
        <end position="29"/>
    </location>
</feature>
<dbReference type="OrthoDB" id="2448405at2759"/>
<feature type="domain" description="DM13" evidence="5">
    <location>
        <begin position="158"/>
        <end position="262"/>
    </location>
</feature>
<dbReference type="PANTHER" id="PTHR24036">
    <property type="entry name" value="SKELETOR-RELATED"/>
    <property type="match status" value="1"/>
</dbReference>
<name>A0A9J6BUT1_POLVA</name>
<dbReference type="PROSITE" id="PS50836">
    <property type="entry name" value="DOMON"/>
    <property type="match status" value="1"/>
</dbReference>
<dbReference type="PANTHER" id="PTHR24036:SF16">
    <property type="entry name" value="KNICKKOPF"/>
    <property type="match status" value="1"/>
</dbReference>
<dbReference type="EMBL" id="JADBJN010000003">
    <property type="protein sequence ID" value="KAG5673657.1"/>
    <property type="molecule type" value="Genomic_DNA"/>
</dbReference>
<dbReference type="InterPro" id="IPR052126">
    <property type="entry name" value="Spindle_Org/Thrombomodulin"/>
</dbReference>
<proteinExistence type="predicted"/>
<evidence type="ECO:0000256" key="1">
    <source>
        <dbReference type="ARBA" id="ARBA00022737"/>
    </source>
</evidence>
<evidence type="ECO:0008006" key="8">
    <source>
        <dbReference type="Google" id="ProtNLM"/>
    </source>
</evidence>
<evidence type="ECO:0000259" key="5">
    <source>
        <dbReference type="PROSITE" id="PS51549"/>
    </source>
</evidence>
<accession>A0A9J6BUT1</accession>
<dbReference type="PROSITE" id="PS51549">
    <property type="entry name" value="DM13"/>
    <property type="match status" value="2"/>
</dbReference>
<dbReference type="InterPro" id="IPR019545">
    <property type="entry name" value="DM13_domain"/>
</dbReference>
<reference evidence="6" key="1">
    <citation type="submission" date="2021-03" db="EMBL/GenBank/DDBJ databases">
        <title>Chromosome level genome of the anhydrobiotic midge Polypedilum vanderplanki.</title>
        <authorList>
            <person name="Yoshida Y."/>
            <person name="Kikawada T."/>
            <person name="Gusev O."/>
        </authorList>
    </citation>
    <scope>NUCLEOTIDE SEQUENCE</scope>
    <source>
        <strain evidence="6">NIAS01</strain>
        <tissue evidence="6">Whole body or cell culture</tissue>
    </source>
</reference>
<dbReference type="InterPro" id="IPR005018">
    <property type="entry name" value="DOMON_domain"/>
</dbReference>
<comment type="caution">
    <text evidence="6">The sequence shown here is derived from an EMBL/GenBank/DDBJ whole genome shotgun (WGS) entry which is preliminary data.</text>
</comment>
<keyword evidence="2" id="KW-1133">Transmembrane helix</keyword>
<feature type="chain" id="PRO_5039952093" description="Protein Skeletor" evidence="3">
    <location>
        <begin position="30"/>
        <end position="692"/>
    </location>
</feature>
<gene>
    <name evidence="6" type="ORF">PVAND_003685</name>
</gene>
<keyword evidence="3" id="KW-0732">Signal</keyword>
<feature type="domain" description="DM13" evidence="5">
    <location>
        <begin position="39"/>
        <end position="146"/>
    </location>
</feature>